<sequence length="142" mass="15801">MPQAARMYFWFIVLLCCALHLRLALEISPLSPRTFPSRSSPAYSSSAFPFLVPYSAPRLAVACPLGPEQCIGRARSRMQCSVGHCCARAGHIGYVSLNVASLYSLFVNHRPCWMHLRTRMWPSLGRGAVNSTSSPTQEMLRL</sequence>
<feature type="chain" id="PRO_5025405442" description="Hydrophobin" evidence="1">
    <location>
        <begin position="25"/>
        <end position="142"/>
    </location>
</feature>
<keyword evidence="1" id="KW-0732">Signal</keyword>
<name>A0A6A5YJV0_9PLEO</name>
<keyword evidence="3" id="KW-1185">Reference proteome</keyword>
<dbReference type="EMBL" id="ML977355">
    <property type="protein sequence ID" value="KAF2107253.1"/>
    <property type="molecule type" value="Genomic_DNA"/>
</dbReference>
<evidence type="ECO:0000313" key="3">
    <source>
        <dbReference type="Proteomes" id="UP000799770"/>
    </source>
</evidence>
<evidence type="ECO:0000313" key="2">
    <source>
        <dbReference type="EMBL" id="KAF2107253.1"/>
    </source>
</evidence>
<evidence type="ECO:0000256" key="1">
    <source>
        <dbReference type="SAM" id="SignalP"/>
    </source>
</evidence>
<organism evidence="2 3">
    <name type="scientific">Lophiotrema nucula</name>
    <dbReference type="NCBI Taxonomy" id="690887"/>
    <lineage>
        <taxon>Eukaryota</taxon>
        <taxon>Fungi</taxon>
        <taxon>Dikarya</taxon>
        <taxon>Ascomycota</taxon>
        <taxon>Pezizomycotina</taxon>
        <taxon>Dothideomycetes</taxon>
        <taxon>Pleosporomycetidae</taxon>
        <taxon>Pleosporales</taxon>
        <taxon>Lophiotremataceae</taxon>
        <taxon>Lophiotrema</taxon>
    </lineage>
</organism>
<reference evidence="2" key="1">
    <citation type="journal article" date="2020" name="Stud. Mycol.">
        <title>101 Dothideomycetes genomes: a test case for predicting lifestyles and emergence of pathogens.</title>
        <authorList>
            <person name="Haridas S."/>
            <person name="Albert R."/>
            <person name="Binder M."/>
            <person name="Bloem J."/>
            <person name="Labutti K."/>
            <person name="Salamov A."/>
            <person name="Andreopoulos B."/>
            <person name="Baker S."/>
            <person name="Barry K."/>
            <person name="Bills G."/>
            <person name="Bluhm B."/>
            <person name="Cannon C."/>
            <person name="Castanera R."/>
            <person name="Culley D."/>
            <person name="Daum C."/>
            <person name="Ezra D."/>
            <person name="Gonzalez J."/>
            <person name="Henrissat B."/>
            <person name="Kuo A."/>
            <person name="Liang C."/>
            <person name="Lipzen A."/>
            <person name="Lutzoni F."/>
            <person name="Magnuson J."/>
            <person name="Mondo S."/>
            <person name="Nolan M."/>
            <person name="Ohm R."/>
            <person name="Pangilinan J."/>
            <person name="Park H.-J."/>
            <person name="Ramirez L."/>
            <person name="Alfaro M."/>
            <person name="Sun H."/>
            <person name="Tritt A."/>
            <person name="Yoshinaga Y."/>
            <person name="Zwiers L.-H."/>
            <person name="Turgeon B."/>
            <person name="Goodwin S."/>
            <person name="Spatafora J."/>
            <person name="Crous P."/>
            <person name="Grigoriev I."/>
        </authorList>
    </citation>
    <scope>NUCLEOTIDE SEQUENCE</scope>
    <source>
        <strain evidence="2">CBS 627.86</strain>
    </source>
</reference>
<gene>
    <name evidence="2" type="ORF">BDV96DRAFT_302726</name>
</gene>
<proteinExistence type="predicted"/>
<dbReference type="AlphaFoldDB" id="A0A6A5YJV0"/>
<dbReference type="Proteomes" id="UP000799770">
    <property type="component" value="Unassembled WGS sequence"/>
</dbReference>
<evidence type="ECO:0008006" key="4">
    <source>
        <dbReference type="Google" id="ProtNLM"/>
    </source>
</evidence>
<feature type="signal peptide" evidence="1">
    <location>
        <begin position="1"/>
        <end position="24"/>
    </location>
</feature>
<accession>A0A6A5YJV0</accession>
<protein>
    <recommendedName>
        <fullName evidence="4">Hydrophobin</fullName>
    </recommendedName>
</protein>